<evidence type="ECO:0000256" key="1">
    <source>
        <dbReference type="SAM" id="MobiDB-lite"/>
    </source>
</evidence>
<evidence type="ECO:0000313" key="4">
    <source>
        <dbReference type="Proteomes" id="UP001190825"/>
    </source>
</evidence>
<comment type="caution">
    <text evidence="2">The sequence shown here is derived from an EMBL/GenBank/DDBJ whole genome shotgun (WGS) entry which is preliminary data.</text>
</comment>
<organism evidence="2">
    <name type="scientific">Sinorhizobium medicae</name>
    <dbReference type="NCBI Taxonomy" id="110321"/>
    <lineage>
        <taxon>Bacteria</taxon>
        <taxon>Pseudomonadati</taxon>
        <taxon>Pseudomonadota</taxon>
        <taxon>Alphaproteobacteria</taxon>
        <taxon>Hyphomicrobiales</taxon>
        <taxon>Rhizobiaceae</taxon>
        <taxon>Sinorhizobium/Ensifer group</taxon>
        <taxon>Sinorhizobium</taxon>
    </lineage>
</organism>
<keyword evidence="4" id="KW-1185">Reference proteome</keyword>
<accession>A0A6G1WRH7</accession>
<protein>
    <submittedName>
        <fullName evidence="2">Uncharacterized protein</fullName>
    </submittedName>
</protein>
<reference evidence="3" key="2">
    <citation type="submission" date="2017-04" db="EMBL/GenBank/DDBJ databases">
        <authorList>
            <person name="Porter S."/>
            <person name="Friesen M.L."/>
            <person name="Faber-Hammond J."/>
        </authorList>
    </citation>
    <scope>NUCLEOTIDE SEQUENCE</scope>
    <source>
        <strain evidence="3">Str16</strain>
    </source>
</reference>
<dbReference type="EMBL" id="WISB01000140">
    <property type="protein sequence ID" value="MQW72215.1"/>
    <property type="molecule type" value="Genomic_DNA"/>
</dbReference>
<reference evidence="2" key="1">
    <citation type="journal article" date="2013" name="Genome Biol.">
        <title>Comparative genomics of the core and accessory genomes of 48 Sinorhizobium strains comprising five genospecies.</title>
        <authorList>
            <person name="Sugawara M."/>
            <person name="Epstein B."/>
            <person name="Badgley B.D."/>
            <person name="Unno T."/>
            <person name="Xu L."/>
            <person name="Reese J."/>
            <person name="Gyaneshwar P."/>
            <person name="Denny R."/>
            <person name="Mudge J."/>
            <person name="Bharti A.K."/>
            <person name="Farmer A.D."/>
            <person name="May G.D."/>
            <person name="Woodward J.E."/>
            <person name="Medigue C."/>
            <person name="Vallenet D."/>
            <person name="Lajus A."/>
            <person name="Rouy Z."/>
            <person name="Martinez-Vaz B."/>
            <person name="Tiffin P."/>
            <person name="Young N.D."/>
            <person name="Sadowsky M.J."/>
        </authorList>
    </citation>
    <scope>NUCLEOTIDE SEQUENCE</scope>
    <source>
        <strain evidence="2">M1</strain>
    </source>
</reference>
<evidence type="ECO:0000313" key="3">
    <source>
        <dbReference type="EMBL" id="PLT90300.1"/>
    </source>
</evidence>
<dbReference type="AlphaFoldDB" id="A0A6G1WRH7"/>
<feature type="compositionally biased region" description="Low complexity" evidence="1">
    <location>
        <begin position="91"/>
        <end position="104"/>
    </location>
</feature>
<feature type="compositionally biased region" description="Basic and acidic residues" evidence="1">
    <location>
        <begin position="105"/>
        <end position="115"/>
    </location>
</feature>
<reference evidence="3 4" key="3">
    <citation type="journal article" date="2018" name="FEMS Microbiol. Ecol.">
        <title>Co-invading symbiotic mutualists of Medicago polymorpha retain high ancestral diversity and contain diverse accessory genomes.</title>
        <authorList>
            <person name="Porter S.S."/>
            <person name="Faber-Hammond J.J."/>
            <person name="Friesen M.L."/>
        </authorList>
    </citation>
    <scope>NUCLEOTIDE SEQUENCE [LARGE SCALE GENOMIC DNA]</scope>
    <source>
        <strain evidence="3 4">Str16</strain>
    </source>
</reference>
<feature type="region of interest" description="Disordered" evidence="1">
    <location>
        <begin position="87"/>
        <end position="115"/>
    </location>
</feature>
<dbReference type="Proteomes" id="UP001190825">
    <property type="component" value="Unassembled WGS sequence"/>
</dbReference>
<sequence length="115" mass="12517">METFRPPPHGLWAAAGPGRHENSFVIWSNASRWVHCARNNRRSPMKSILVLAAAFALSATAAFADCVGHSNTTASTDAVDKEFTTASVKNTEQSTSSKLLLQQQKEQRSTEEAAE</sequence>
<name>A0A6G1WRH7_9HYPH</name>
<proteinExistence type="predicted"/>
<dbReference type="EMBL" id="NBUC01000200">
    <property type="protein sequence ID" value="PLT90300.1"/>
    <property type="molecule type" value="Genomic_DNA"/>
</dbReference>
<evidence type="ECO:0000313" key="2">
    <source>
        <dbReference type="EMBL" id="MQW72215.1"/>
    </source>
</evidence>
<gene>
    <name evidence="3" type="ORF">BMJ33_36995</name>
    <name evidence="2" type="ORF">GHJ91_24485</name>
</gene>